<dbReference type="InterPro" id="IPR011006">
    <property type="entry name" value="CheY-like_superfamily"/>
</dbReference>
<name>D3RQG1_ALLVD</name>
<reference evidence="4 5" key="1">
    <citation type="journal article" date="2011" name="Stand. Genomic Sci.">
        <title>Complete genome sequence of Allochromatium vinosum DSM 180(T).</title>
        <authorList>
            <person name="Weissgerber T."/>
            <person name="Zigann R."/>
            <person name="Bruce D."/>
            <person name="Chang Y.J."/>
            <person name="Detter J.C."/>
            <person name="Han C."/>
            <person name="Hauser L."/>
            <person name="Jeffries C.D."/>
            <person name="Land M."/>
            <person name="Munk A.C."/>
            <person name="Tapia R."/>
            <person name="Dahl C."/>
        </authorList>
    </citation>
    <scope>NUCLEOTIDE SEQUENCE [LARGE SCALE GENOMIC DNA]</scope>
    <source>
        <strain evidence="5">ATCC 17899 / DSM 180 / NBRC 103801 / NCIMB 10441 / D</strain>
    </source>
</reference>
<organism evidence="4 5">
    <name type="scientific">Allochromatium vinosum (strain ATCC 17899 / DSM 180 / NBRC 103801 / NCIMB 10441 / D)</name>
    <name type="common">Chromatium vinosum</name>
    <dbReference type="NCBI Taxonomy" id="572477"/>
    <lineage>
        <taxon>Bacteria</taxon>
        <taxon>Pseudomonadati</taxon>
        <taxon>Pseudomonadota</taxon>
        <taxon>Gammaproteobacteria</taxon>
        <taxon>Chromatiales</taxon>
        <taxon>Chromatiaceae</taxon>
        <taxon>Allochromatium</taxon>
    </lineage>
</organism>
<dbReference type="InterPro" id="IPR001789">
    <property type="entry name" value="Sig_transdc_resp-reg_receiver"/>
</dbReference>
<dbReference type="SUPFAM" id="SSF52172">
    <property type="entry name" value="CheY-like"/>
    <property type="match status" value="1"/>
</dbReference>
<dbReference type="RefSeq" id="WP_012970042.1">
    <property type="nucleotide sequence ID" value="NC_013851.1"/>
</dbReference>
<proteinExistence type="predicted"/>
<dbReference type="GO" id="GO:0000160">
    <property type="term" value="P:phosphorelay signal transduction system"/>
    <property type="evidence" value="ECO:0007669"/>
    <property type="project" value="InterPro"/>
</dbReference>
<dbReference type="Pfam" id="PF13181">
    <property type="entry name" value="TPR_8"/>
    <property type="match status" value="2"/>
</dbReference>
<feature type="domain" description="Response regulatory" evidence="3">
    <location>
        <begin position="9"/>
        <end position="128"/>
    </location>
</feature>
<dbReference type="InterPro" id="IPR011990">
    <property type="entry name" value="TPR-like_helical_dom_sf"/>
</dbReference>
<dbReference type="AlphaFoldDB" id="D3RQG1"/>
<dbReference type="PROSITE" id="PS50110">
    <property type="entry name" value="RESPONSE_REGULATORY"/>
    <property type="match status" value="1"/>
</dbReference>
<keyword evidence="1" id="KW-0597">Phosphoprotein</keyword>
<dbReference type="InterPro" id="IPR019734">
    <property type="entry name" value="TPR_rpt"/>
</dbReference>
<dbReference type="STRING" id="572477.Alvin_0819"/>
<protein>
    <submittedName>
        <fullName evidence="4">Response regulator receiver protein</fullName>
    </submittedName>
</protein>
<dbReference type="EMBL" id="CP001896">
    <property type="protein sequence ID" value="ADC61766.1"/>
    <property type="molecule type" value="Genomic_DNA"/>
</dbReference>
<dbReference type="KEGG" id="alv:Alvin_0819"/>
<dbReference type="Gene3D" id="1.25.40.10">
    <property type="entry name" value="Tetratricopeptide repeat domain"/>
    <property type="match status" value="2"/>
</dbReference>
<evidence type="ECO:0000313" key="5">
    <source>
        <dbReference type="Proteomes" id="UP000001441"/>
    </source>
</evidence>
<evidence type="ECO:0000259" key="3">
    <source>
        <dbReference type="PROSITE" id="PS50110"/>
    </source>
</evidence>
<dbReference type="HOGENOM" id="CLU_035496_1_0_6"/>
<dbReference type="PANTHER" id="PTHR43228:SF1">
    <property type="entry name" value="TWO-COMPONENT RESPONSE REGULATOR ARR22"/>
    <property type="match status" value="1"/>
</dbReference>
<dbReference type="Proteomes" id="UP000001441">
    <property type="component" value="Chromosome"/>
</dbReference>
<dbReference type="CDD" id="cd17589">
    <property type="entry name" value="REC_TPR"/>
    <property type="match status" value="1"/>
</dbReference>
<dbReference type="eggNOG" id="COG0457">
    <property type="taxonomic scope" value="Bacteria"/>
</dbReference>
<dbReference type="PANTHER" id="PTHR43228">
    <property type="entry name" value="TWO-COMPONENT RESPONSE REGULATOR"/>
    <property type="match status" value="1"/>
</dbReference>
<keyword evidence="2" id="KW-0175">Coiled coil</keyword>
<evidence type="ECO:0000256" key="1">
    <source>
        <dbReference type="PROSITE-ProRule" id="PRU00169"/>
    </source>
</evidence>
<accession>D3RQG1</accession>
<dbReference type="OrthoDB" id="7298659at2"/>
<dbReference type="eggNOG" id="COG0784">
    <property type="taxonomic scope" value="Bacteria"/>
</dbReference>
<dbReference type="Gene3D" id="3.40.50.2300">
    <property type="match status" value="1"/>
</dbReference>
<dbReference type="Pfam" id="PF00072">
    <property type="entry name" value="Response_reg"/>
    <property type="match status" value="1"/>
</dbReference>
<dbReference type="SMART" id="SM00448">
    <property type="entry name" value="REC"/>
    <property type="match status" value="1"/>
</dbReference>
<dbReference type="InterPro" id="IPR052048">
    <property type="entry name" value="ST_Response_Regulator"/>
</dbReference>
<evidence type="ECO:0000313" key="4">
    <source>
        <dbReference type="EMBL" id="ADC61766.1"/>
    </source>
</evidence>
<gene>
    <name evidence="4" type="ordered locus">Alvin_0819</name>
</gene>
<dbReference type="Pfam" id="PF14559">
    <property type="entry name" value="TPR_19"/>
    <property type="match status" value="1"/>
</dbReference>
<dbReference type="SMART" id="SM00028">
    <property type="entry name" value="TPR"/>
    <property type="match status" value="6"/>
</dbReference>
<feature type="modified residue" description="4-aspartylphosphate" evidence="1">
    <location>
        <position position="59"/>
    </location>
</feature>
<sequence>MADAFATKSFLVVDDFADMRSAIKGILISLGVTRIDQARNGSDAISKMQNKRFEVILCDYNLGPGKDGQQVLEEARHRQLIGVDSIFIMITAENAREMVMGAVEYAPDSYLSKPFTKDLLRTRLVKLFERKAHLTKVSEALVAKDPSAAIRAIDTLIAAKPRNLGELLKLKSEICIDSNRLDEATATLEQVLAIREMPWARLGIGKIQFLKKNFDQAAETFRQLIEQDANFIGAYDWLAKTQTAQRRFAEAEETLRTAVRLSPRGIGRQHTLGDIALNNGHPEIAEAAYERAVGLAKYSVLNHPAIFAGLAKSKSANNKHDEALKVANEIHKVFPDREEAVFYAASTSALIKTRQGDKAGAEAALAEAEEALARLNETAHTAEHALEMAKTYAGLGREDKAATLLRQAIANNHDDDATLTQIVHLCQESGLNYDAEAAIREVQRDLVKTNNEGVRLIKQGEFEAAIRLLSQAADEMPGNKTINLNAAKAIIMYMERRGVTNDDLQAVRRYIDRVQTLAPDDWRLGDVTARLRKITSQGD</sequence>
<feature type="coiled-coil region" evidence="2">
    <location>
        <begin position="358"/>
        <end position="385"/>
    </location>
</feature>
<dbReference type="SUPFAM" id="SSF48452">
    <property type="entry name" value="TPR-like"/>
    <property type="match status" value="2"/>
</dbReference>
<keyword evidence="5" id="KW-1185">Reference proteome</keyword>
<evidence type="ECO:0000256" key="2">
    <source>
        <dbReference type="SAM" id="Coils"/>
    </source>
</evidence>